<reference evidence="8 9" key="1">
    <citation type="submission" date="2016-10" db="EMBL/GenBank/DDBJ databases">
        <authorList>
            <person name="de Groot N.N."/>
        </authorList>
    </citation>
    <scope>NUCLEOTIDE SEQUENCE [LARGE SCALE GENOMIC DNA]</scope>
    <source>
        <strain evidence="8 9">DSM 3217</strain>
    </source>
</reference>
<feature type="transmembrane region" description="Helical" evidence="6">
    <location>
        <begin position="686"/>
        <end position="707"/>
    </location>
</feature>
<feature type="transmembrane region" description="Helical" evidence="6">
    <location>
        <begin position="734"/>
        <end position="754"/>
    </location>
</feature>
<feature type="transmembrane region" description="Helical" evidence="6">
    <location>
        <begin position="327"/>
        <end position="349"/>
    </location>
</feature>
<evidence type="ECO:0000256" key="4">
    <source>
        <dbReference type="ARBA" id="ARBA00022989"/>
    </source>
</evidence>
<protein>
    <submittedName>
        <fullName evidence="8">Putative ABC transport system permease protein</fullName>
    </submittedName>
</protein>
<evidence type="ECO:0000256" key="5">
    <source>
        <dbReference type="ARBA" id="ARBA00023136"/>
    </source>
</evidence>
<dbReference type="Pfam" id="PF02687">
    <property type="entry name" value="FtsX"/>
    <property type="match status" value="2"/>
</dbReference>
<keyword evidence="5 6" id="KW-0472">Membrane</keyword>
<dbReference type="PANTHER" id="PTHR30287">
    <property type="entry name" value="MEMBRANE COMPONENT OF PREDICTED ABC SUPERFAMILY METABOLITE UPTAKE TRANSPORTER"/>
    <property type="match status" value="1"/>
</dbReference>
<accession>A0A1G6BHK8</accession>
<dbReference type="PANTHER" id="PTHR30287:SF2">
    <property type="entry name" value="BLL1001 PROTEIN"/>
    <property type="match status" value="1"/>
</dbReference>
<gene>
    <name evidence="8" type="ORF">SAMN02910417_01525</name>
</gene>
<keyword evidence="2" id="KW-1003">Cell membrane</keyword>
<feature type="transmembrane region" description="Helical" evidence="6">
    <location>
        <begin position="777"/>
        <end position="800"/>
    </location>
</feature>
<dbReference type="STRING" id="1732.SAMN02910417_01525"/>
<dbReference type="InterPro" id="IPR038766">
    <property type="entry name" value="Membrane_comp_ABC_pdt"/>
</dbReference>
<evidence type="ECO:0000256" key="2">
    <source>
        <dbReference type="ARBA" id="ARBA00022475"/>
    </source>
</evidence>
<proteinExistence type="predicted"/>
<feature type="transmembrane region" description="Helical" evidence="6">
    <location>
        <begin position="370"/>
        <end position="393"/>
    </location>
</feature>
<dbReference type="RefSeq" id="WP_176762334.1">
    <property type="nucleotide sequence ID" value="NZ_FMXR01000010.1"/>
</dbReference>
<feature type="transmembrane region" description="Helical" evidence="6">
    <location>
        <begin position="489"/>
        <end position="507"/>
    </location>
</feature>
<dbReference type="AlphaFoldDB" id="A0A1G6BHK8"/>
<evidence type="ECO:0000256" key="3">
    <source>
        <dbReference type="ARBA" id="ARBA00022692"/>
    </source>
</evidence>
<organism evidence="8 9">
    <name type="scientific">Eubacterium oxidoreducens</name>
    <dbReference type="NCBI Taxonomy" id="1732"/>
    <lineage>
        <taxon>Bacteria</taxon>
        <taxon>Bacillati</taxon>
        <taxon>Bacillota</taxon>
        <taxon>Clostridia</taxon>
        <taxon>Eubacteriales</taxon>
        <taxon>Eubacteriaceae</taxon>
        <taxon>Eubacterium</taxon>
    </lineage>
</organism>
<keyword evidence="4 6" id="KW-1133">Transmembrane helix</keyword>
<evidence type="ECO:0000256" key="6">
    <source>
        <dbReference type="SAM" id="Phobius"/>
    </source>
</evidence>
<dbReference type="GO" id="GO:0005886">
    <property type="term" value="C:plasma membrane"/>
    <property type="evidence" value="ECO:0007669"/>
    <property type="project" value="UniProtKB-SubCell"/>
</dbReference>
<keyword evidence="3 6" id="KW-0812">Transmembrane</keyword>
<dbReference type="EMBL" id="FMXR01000010">
    <property type="protein sequence ID" value="SDB20097.1"/>
    <property type="molecule type" value="Genomic_DNA"/>
</dbReference>
<comment type="subcellular location">
    <subcellularLocation>
        <location evidence="1">Cell membrane</location>
        <topology evidence="1">Multi-pass membrane protein</topology>
    </subcellularLocation>
</comment>
<name>A0A1G6BHK8_EUBOX</name>
<feature type="transmembrane region" description="Helical" evidence="6">
    <location>
        <begin position="20"/>
        <end position="45"/>
    </location>
</feature>
<evidence type="ECO:0000313" key="8">
    <source>
        <dbReference type="EMBL" id="SDB20097.1"/>
    </source>
</evidence>
<feature type="domain" description="ABC3 transporter permease C-terminal" evidence="7">
    <location>
        <begin position="328"/>
        <end position="448"/>
    </location>
</feature>
<dbReference type="Proteomes" id="UP000199228">
    <property type="component" value="Unassembled WGS sequence"/>
</dbReference>
<evidence type="ECO:0000256" key="1">
    <source>
        <dbReference type="ARBA" id="ARBA00004651"/>
    </source>
</evidence>
<evidence type="ECO:0000313" key="9">
    <source>
        <dbReference type="Proteomes" id="UP000199228"/>
    </source>
</evidence>
<evidence type="ECO:0000259" key="7">
    <source>
        <dbReference type="Pfam" id="PF02687"/>
    </source>
</evidence>
<keyword evidence="9" id="KW-1185">Reference proteome</keyword>
<feature type="transmembrane region" description="Helical" evidence="6">
    <location>
        <begin position="422"/>
        <end position="442"/>
    </location>
</feature>
<dbReference type="InterPro" id="IPR003838">
    <property type="entry name" value="ABC3_permease_C"/>
</dbReference>
<sequence length="817" mass="92359">MQKLLLKRVIRDLKRHAARYLALGFMILLSMYLVISVVGAAQVIINGTHRLAEDNHVEDGYFELFVPLDDAQYQTLTEAGATIEECFYQDYDVDDQTQLRIFKNRKKIDLVNIDEGTSSEENNQIVLEKRFAEENGFEVGDRIIIADVTLTVSGIGSSPDYESVLQTPGDVGVDSDEFGIAFVNDETYEQLFATNQAVTSETYQYSYLLGDELTDKELKSILKDFELNADDVDDEYFREYYDRMCGTAKELKEYKDGIEEYTKGVEDAQEGADELAEGVSEFSKNKSEIEESTDGELSDLTAFVKAENNPRIYAAASDLSVNYSSGVVIGVIIIVLFTFVISVFVVHQIDSESQVIGAMYSLGVKRRELIVHYIMLPTIVTFAAGLIGTLIGYSKWGITTQMADTYAYYSVPDLEPSLSAGLLIYGVIMPPIVALIVNVLVIQKRLKRTALSLLKNEQKQGRIASIQLGDMKFLKKFCIRQILRESRSYVAVMFGMFISLLLAMMGVNCLMLCLHLCENSVTDTKYSYMYTLKYPQEEVPQNAQEAYGVSLSKECFGYHFDVTILGVNDDFSYFDVEVGEGTNQIAISDAMATKYGVDVGDELVLDDDGNDRKYAFTVTDIFEYSSGFFAVMNIDDARELFEAQEDDYNILFSDEELDIESGRIYSVATKDDVEKSALVFLNLMSGMIYVMCIVAVIIFVLVMYLMMKVMIDRSSYSIALVKIFGFRKREIRKLYLNGNFLIIAIGALICIPVSKKVMDLIYPYFVSNVAIGANYSFYWWMYPLIYVFVIGCYFLTNVLLMRRLAKVEPNEVLKNRD</sequence>
<feature type="domain" description="ABC3 transporter permease C-terminal" evidence="7">
    <location>
        <begin position="690"/>
        <end position="809"/>
    </location>
</feature>